<sequence>MNDVRIDQDTRQRQRTAAKARRRAVMIGQALALANDPDDLAESKRVLEDVGEMRAAR</sequence>
<accession>A0AAW6LPN1</accession>
<evidence type="ECO:0000313" key="3">
    <source>
        <dbReference type="Proteomes" id="UP001217325"/>
    </source>
</evidence>
<organism evidence="2 3">
    <name type="scientific">Rhodococcus qingshengii</name>
    <dbReference type="NCBI Taxonomy" id="334542"/>
    <lineage>
        <taxon>Bacteria</taxon>
        <taxon>Bacillati</taxon>
        <taxon>Actinomycetota</taxon>
        <taxon>Actinomycetes</taxon>
        <taxon>Mycobacteriales</taxon>
        <taxon>Nocardiaceae</taxon>
        <taxon>Rhodococcus</taxon>
        <taxon>Rhodococcus erythropolis group</taxon>
    </lineage>
</organism>
<dbReference type="RefSeq" id="WP_275232353.1">
    <property type="nucleotide sequence ID" value="NZ_JARDXE010000017.1"/>
</dbReference>
<dbReference type="EMBL" id="JARDXE010000017">
    <property type="protein sequence ID" value="MDE8648116.1"/>
    <property type="molecule type" value="Genomic_DNA"/>
</dbReference>
<protein>
    <submittedName>
        <fullName evidence="2">Uncharacterized protein</fullName>
    </submittedName>
</protein>
<feature type="region of interest" description="Disordered" evidence="1">
    <location>
        <begin position="1"/>
        <end position="21"/>
    </location>
</feature>
<dbReference type="Proteomes" id="UP001217325">
    <property type="component" value="Unassembled WGS sequence"/>
</dbReference>
<proteinExistence type="predicted"/>
<name>A0AAW6LPN1_RHOSG</name>
<reference evidence="2" key="1">
    <citation type="submission" date="2023-02" db="EMBL/GenBank/DDBJ databases">
        <title>A novel hydrolase synthesized by Rhodococcus erythropolis HQ is responsible for the detoxification of Zearalenone.</title>
        <authorList>
            <person name="Hu J."/>
            <person name="Xu J."/>
        </authorList>
    </citation>
    <scope>NUCLEOTIDE SEQUENCE</scope>
    <source>
        <strain evidence="2">HQ</strain>
    </source>
</reference>
<evidence type="ECO:0000256" key="1">
    <source>
        <dbReference type="SAM" id="MobiDB-lite"/>
    </source>
</evidence>
<feature type="compositionally biased region" description="Basic and acidic residues" evidence="1">
    <location>
        <begin position="1"/>
        <end position="12"/>
    </location>
</feature>
<comment type="caution">
    <text evidence="2">The sequence shown here is derived from an EMBL/GenBank/DDBJ whole genome shotgun (WGS) entry which is preliminary data.</text>
</comment>
<evidence type="ECO:0000313" key="2">
    <source>
        <dbReference type="EMBL" id="MDE8648116.1"/>
    </source>
</evidence>
<gene>
    <name evidence="2" type="ORF">PXH69_24420</name>
</gene>
<dbReference type="AlphaFoldDB" id="A0AAW6LPN1"/>